<dbReference type="GO" id="GO:0045881">
    <property type="term" value="P:positive regulation of sporulation resulting in formation of a cellular spore"/>
    <property type="evidence" value="ECO:0007669"/>
    <property type="project" value="TreeGrafter"/>
</dbReference>
<name>A0A9Q2CY53_9STAP</name>
<evidence type="ECO:0000313" key="6">
    <source>
        <dbReference type="EMBL" id="MBB5175462.1"/>
    </source>
</evidence>
<organism evidence="6 7">
    <name type="scientific">Nosocomiicoccus ampullae</name>
    <dbReference type="NCBI Taxonomy" id="489910"/>
    <lineage>
        <taxon>Bacteria</taxon>
        <taxon>Bacillati</taxon>
        <taxon>Bacillota</taxon>
        <taxon>Bacilli</taxon>
        <taxon>Bacillales</taxon>
        <taxon>Staphylococcaceae</taxon>
        <taxon>Nosocomiicoccus</taxon>
    </lineage>
</organism>
<dbReference type="GO" id="GO:0005694">
    <property type="term" value="C:chromosome"/>
    <property type="evidence" value="ECO:0007669"/>
    <property type="project" value="TreeGrafter"/>
</dbReference>
<keyword evidence="3" id="KW-0159">Chromosome partition</keyword>
<accession>A0A9Q2CY53</accession>
<comment type="caution">
    <text evidence="6">The sequence shown here is derived from an EMBL/GenBank/DDBJ whole genome shotgun (WGS) entry which is preliminary data.</text>
</comment>
<evidence type="ECO:0000313" key="7">
    <source>
        <dbReference type="Proteomes" id="UP000579136"/>
    </source>
</evidence>
<reference evidence="6 7" key="1">
    <citation type="submission" date="2020-08" db="EMBL/GenBank/DDBJ databases">
        <title>Genomic Encyclopedia of Type Strains, Phase IV (KMG-IV): sequencing the most valuable type-strain genomes for metagenomic binning, comparative biology and taxonomic classification.</title>
        <authorList>
            <person name="Goeker M."/>
        </authorList>
    </citation>
    <scope>NUCLEOTIDE SEQUENCE [LARGE SCALE GENOMIC DNA]</scope>
    <source>
        <strain evidence="6 7">DSM 19163</strain>
    </source>
</reference>
<gene>
    <name evidence="6" type="ORF">HNQ45_000332</name>
</gene>
<evidence type="ECO:0000256" key="3">
    <source>
        <dbReference type="ARBA" id="ARBA00022829"/>
    </source>
</evidence>
<dbReference type="InterPro" id="IPR057240">
    <property type="entry name" value="ParB_dimer_C"/>
</dbReference>
<dbReference type="Gene3D" id="1.10.10.2830">
    <property type="match status" value="1"/>
</dbReference>
<dbReference type="PANTHER" id="PTHR33375:SF1">
    <property type="entry name" value="CHROMOSOME-PARTITIONING PROTEIN PARB-RELATED"/>
    <property type="match status" value="1"/>
</dbReference>
<dbReference type="FunFam" id="1.10.10.2830:FF:000001">
    <property type="entry name" value="Chromosome partitioning protein ParB"/>
    <property type="match status" value="1"/>
</dbReference>
<dbReference type="Gene3D" id="3.90.1530.30">
    <property type="match status" value="1"/>
</dbReference>
<comment type="similarity">
    <text evidence="2">Belongs to the ParB family.</text>
</comment>
<evidence type="ECO:0000256" key="1">
    <source>
        <dbReference type="ARBA" id="ARBA00004453"/>
    </source>
</evidence>
<dbReference type="PANTHER" id="PTHR33375">
    <property type="entry name" value="CHROMOSOME-PARTITIONING PROTEIN PARB-RELATED"/>
    <property type="match status" value="1"/>
</dbReference>
<dbReference type="EMBL" id="JACHHF010000002">
    <property type="protein sequence ID" value="MBB5175462.1"/>
    <property type="molecule type" value="Genomic_DNA"/>
</dbReference>
<dbReference type="GO" id="GO:0009295">
    <property type="term" value="C:nucleoid"/>
    <property type="evidence" value="ECO:0007669"/>
    <property type="project" value="UniProtKB-SubCell"/>
</dbReference>
<dbReference type="GO" id="GO:0007059">
    <property type="term" value="P:chromosome segregation"/>
    <property type="evidence" value="ECO:0007669"/>
    <property type="project" value="UniProtKB-KW"/>
</dbReference>
<dbReference type="SUPFAM" id="SSF109709">
    <property type="entry name" value="KorB DNA-binding domain-like"/>
    <property type="match status" value="1"/>
</dbReference>
<dbReference type="InterPro" id="IPR003115">
    <property type="entry name" value="ParB_N"/>
</dbReference>
<proteinExistence type="inferred from homology"/>
<dbReference type="Pfam" id="PF17762">
    <property type="entry name" value="HTH_ParB"/>
    <property type="match status" value="1"/>
</dbReference>
<keyword evidence="4" id="KW-0238">DNA-binding</keyword>
<evidence type="ECO:0000259" key="5">
    <source>
        <dbReference type="SMART" id="SM00470"/>
    </source>
</evidence>
<dbReference type="NCBIfam" id="TIGR00180">
    <property type="entry name" value="parB_part"/>
    <property type="match status" value="1"/>
</dbReference>
<dbReference type="InterPro" id="IPR050336">
    <property type="entry name" value="Chromosome_partition/occlusion"/>
</dbReference>
<dbReference type="InterPro" id="IPR004437">
    <property type="entry name" value="ParB/RepB/Spo0J"/>
</dbReference>
<dbReference type="Proteomes" id="UP000579136">
    <property type="component" value="Unassembled WGS sequence"/>
</dbReference>
<dbReference type="InterPro" id="IPR036086">
    <property type="entry name" value="ParB/Sulfiredoxin_sf"/>
</dbReference>
<dbReference type="AlphaFoldDB" id="A0A9Q2CY53"/>
<keyword evidence="7" id="KW-1185">Reference proteome</keyword>
<dbReference type="Pfam" id="PF02195">
    <property type="entry name" value="ParB_N"/>
    <property type="match status" value="1"/>
</dbReference>
<dbReference type="CDD" id="cd16393">
    <property type="entry name" value="SPO0J_N"/>
    <property type="match status" value="1"/>
</dbReference>
<protein>
    <submittedName>
        <fullName evidence="6">ParB family chromosome partitioning protein</fullName>
    </submittedName>
</protein>
<dbReference type="SUPFAM" id="SSF110849">
    <property type="entry name" value="ParB/Sulfiredoxin"/>
    <property type="match status" value="1"/>
</dbReference>
<feature type="domain" description="ParB-like N-terminal" evidence="5">
    <location>
        <begin position="5"/>
        <end position="94"/>
    </location>
</feature>
<dbReference type="Pfam" id="PF23552">
    <property type="entry name" value="ParB_C"/>
    <property type="match status" value="1"/>
</dbReference>
<evidence type="ECO:0000256" key="4">
    <source>
        <dbReference type="ARBA" id="ARBA00023125"/>
    </source>
</evidence>
<dbReference type="FunFam" id="3.90.1530.30:FF:000001">
    <property type="entry name" value="Chromosome partitioning protein ParB"/>
    <property type="match status" value="1"/>
</dbReference>
<dbReference type="SMART" id="SM00470">
    <property type="entry name" value="ParB"/>
    <property type="match status" value="1"/>
</dbReference>
<dbReference type="GO" id="GO:0003677">
    <property type="term" value="F:DNA binding"/>
    <property type="evidence" value="ECO:0007669"/>
    <property type="project" value="UniProtKB-KW"/>
</dbReference>
<dbReference type="InterPro" id="IPR041468">
    <property type="entry name" value="HTH_ParB/Spo0J"/>
</dbReference>
<evidence type="ECO:0000256" key="2">
    <source>
        <dbReference type="ARBA" id="ARBA00006295"/>
    </source>
</evidence>
<dbReference type="RefSeq" id="WP_183672890.1">
    <property type="nucleotide sequence ID" value="NZ_CBCRYX010000001.1"/>
</dbReference>
<comment type="subcellular location">
    <subcellularLocation>
        <location evidence="1">Cytoplasm</location>
        <location evidence="1">Nucleoid</location>
    </subcellularLocation>
</comment>
<sequence>MSELKKINVSDIKKNPYQPRTNFNEKDLESLKQSIEENGLLQPITVRKSVFGYTLIAGERRWRAFKSLNRSKIDAIVKEMSDEEMMTYAILENLQREDLDPFEEAISYKRFMDSLNINQSEAAKRLGKSRSYIANMIRLLNLPNSVISMIQQNKLTTAHGRTLLSLKDPLVIEESAKKVMREKWSVRETEKFVRKFEHTPKKEVTYTSKPTAIKRTEESLKHQLGTNVEIKQVGNKGQIVLSFTSIDEYKRLIKLLNEKGE</sequence>